<gene>
    <name evidence="2" type="ORF">JJN12_06075</name>
</gene>
<evidence type="ECO:0008006" key="4">
    <source>
        <dbReference type="Google" id="ProtNLM"/>
    </source>
</evidence>
<keyword evidence="1" id="KW-0812">Transmembrane</keyword>
<feature type="transmembrane region" description="Helical" evidence="1">
    <location>
        <begin position="499"/>
        <end position="524"/>
    </location>
</feature>
<feature type="transmembrane region" description="Helical" evidence="1">
    <location>
        <begin position="47"/>
        <end position="68"/>
    </location>
</feature>
<reference evidence="2 3" key="1">
    <citation type="submission" date="2021-01" db="EMBL/GenBank/DDBJ databases">
        <title>Isolation and description of Catonella massiliensis sp. nov., a novel Catonella species, isolated from a stable periodontitis subject.</title>
        <authorList>
            <person name="Antezack A."/>
            <person name="Boxberger M."/>
            <person name="La Scola B."/>
            <person name="Monnet-Corti V."/>
        </authorList>
    </citation>
    <scope>NUCLEOTIDE SEQUENCE [LARGE SCALE GENOMIC DNA]</scope>
    <source>
        <strain evidence="2 3">Marseille-Q4567</strain>
    </source>
</reference>
<dbReference type="EMBL" id="JAEPRJ010000001">
    <property type="protein sequence ID" value="MBK5897358.1"/>
    <property type="molecule type" value="Genomic_DNA"/>
</dbReference>
<evidence type="ECO:0000313" key="3">
    <source>
        <dbReference type="Proteomes" id="UP000604730"/>
    </source>
</evidence>
<comment type="caution">
    <text evidence="2">The sequence shown here is derived from an EMBL/GenBank/DDBJ whole genome shotgun (WGS) entry which is preliminary data.</text>
</comment>
<feature type="transmembrane region" description="Helical" evidence="1">
    <location>
        <begin position="352"/>
        <end position="375"/>
    </location>
</feature>
<evidence type="ECO:0000256" key="1">
    <source>
        <dbReference type="SAM" id="Phobius"/>
    </source>
</evidence>
<keyword evidence="1" id="KW-1133">Transmembrane helix</keyword>
<keyword evidence="3" id="KW-1185">Reference proteome</keyword>
<feature type="transmembrane region" description="Helical" evidence="1">
    <location>
        <begin position="327"/>
        <end position="346"/>
    </location>
</feature>
<keyword evidence="1" id="KW-0472">Membrane</keyword>
<dbReference type="RefSeq" id="WP_208428848.1">
    <property type="nucleotide sequence ID" value="NZ_JAEPRJ010000001.1"/>
</dbReference>
<accession>A0ABS1IZN6</accession>
<protein>
    <recommendedName>
        <fullName evidence="4">Type II secretion system protein GspF domain-containing protein</fullName>
    </recommendedName>
</protein>
<dbReference type="Proteomes" id="UP000604730">
    <property type="component" value="Unassembled WGS sequence"/>
</dbReference>
<proteinExistence type="predicted"/>
<evidence type="ECO:0000313" key="2">
    <source>
        <dbReference type="EMBL" id="MBK5897358.1"/>
    </source>
</evidence>
<feature type="transmembrane region" description="Helical" evidence="1">
    <location>
        <begin position="246"/>
        <end position="264"/>
    </location>
</feature>
<sequence>MERVLFSIYKLLCFSTFGRIIISKTEYEVGRYLPFDNYGMGVTTARVFLSNLFKAFFIAGLAFSIAFFDIKYLPIAIMLGGATYKDSFVKWKRKQEKTILRQLSSYLNELRREYYRFNDVEEAFLAAFSAAGEELKLHLGLIEEAMDGDGVPERYRDASPNRFLFIFIAICQCAIKYGDNDNTFVSNIDELQKNIDSDLLKWEREDFIFSAVFFAICFALISLPIMERWAISQVEGLTEFYDGFKGSVTRVACLVITLLFVIFFEKMQEIRCDGITPLLSGIMEIGLVNKGFKWLFDKTSTGKSSIAEIFDKNFPEKSYQHFILSRIFWFIGSFVIGSLWIIYWQLSLVLMIPAILIAFCMSFIPHLSLVIDGMFYEAMLEEEIGQVRLMTISLAGVIGMTVEEILLWIENFTSFLRDSVSTCIDELDVDEHDALDLLRDRWKTTSFINVIDDLIASDKIGINEAFKDLLSRRDYYSAKRRQEQELIVRKKEAIISTFLYLPFMLSVGAYMIAPFLVISVRNLLDITVKLS</sequence>
<organism evidence="2 3">
    <name type="scientific">Catonella massiliensis</name>
    <dbReference type="NCBI Taxonomy" id="2799636"/>
    <lineage>
        <taxon>Bacteria</taxon>
        <taxon>Bacillati</taxon>
        <taxon>Bacillota</taxon>
        <taxon>Clostridia</taxon>
        <taxon>Lachnospirales</taxon>
        <taxon>Lachnospiraceae</taxon>
        <taxon>Catonella</taxon>
    </lineage>
</organism>
<feature type="transmembrane region" description="Helical" evidence="1">
    <location>
        <begin position="207"/>
        <end position="226"/>
    </location>
</feature>
<name>A0ABS1IZN6_9FIRM</name>